<dbReference type="PANTHER" id="PTHR31001:SF85">
    <property type="entry name" value="ZN(II)2CYS6 TRANSCRIPTION FACTOR (EUROFUNG)"/>
    <property type="match status" value="1"/>
</dbReference>
<dbReference type="InterPro" id="IPR007219">
    <property type="entry name" value="XnlR_reg_dom"/>
</dbReference>
<evidence type="ECO:0000256" key="3">
    <source>
        <dbReference type="SAM" id="MobiDB-lite"/>
    </source>
</evidence>
<dbReference type="GO" id="GO:0006351">
    <property type="term" value="P:DNA-templated transcription"/>
    <property type="evidence" value="ECO:0007669"/>
    <property type="project" value="InterPro"/>
</dbReference>
<evidence type="ECO:0000256" key="2">
    <source>
        <dbReference type="ARBA" id="ARBA00023242"/>
    </source>
</evidence>
<dbReference type="CDD" id="cd12148">
    <property type="entry name" value="fungal_TF_MHR"/>
    <property type="match status" value="1"/>
</dbReference>
<dbReference type="GO" id="GO:0008270">
    <property type="term" value="F:zinc ion binding"/>
    <property type="evidence" value="ECO:0007669"/>
    <property type="project" value="InterPro"/>
</dbReference>
<feature type="region of interest" description="Disordered" evidence="3">
    <location>
        <begin position="482"/>
        <end position="508"/>
    </location>
</feature>
<dbReference type="GO" id="GO:0003677">
    <property type="term" value="F:DNA binding"/>
    <property type="evidence" value="ECO:0007669"/>
    <property type="project" value="InterPro"/>
</dbReference>
<protein>
    <submittedName>
        <fullName evidence="5">Fungal specific transcription factordomain-containing protein</fullName>
    </submittedName>
</protein>
<organism evidence="5 6">
    <name type="scientific">Cordyceps javanica</name>
    <dbReference type="NCBI Taxonomy" id="43265"/>
    <lineage>
        <taxon>Eukaryota</taxon>
        <taxon>Fungi</taxon>
        <taxon>Dikarya</taxon>
        <taxon>Ascomycota</taxon>
        <taxon>Pezizomycotina</taxon>
        <taxon>Sordariomycetes</taxon>
        <taxon>Hypocreomycetidae</taxon>
        <taxon>Hypocreales</taxon>
        <taxon>Cordycipitaceae</taxon>
        <taxon>Cordyceps</taxon>
    </lineage>
</organism>
<keyword evidence="6" id="KW-1185">Reference proteome</keyword>
<comment type="caution">
    <text evidence="5">The sequence shown here is derived from an EMBL/GenBank/DDBJ whole genome shotgun (WGS) entry which is preliminary data.</text>
</comment>
<dbReference type="OrthoDB" id="2269373at2759"/>
<gene>
    <name evidence="5" type="ORF">IF1G_06108</name>
</gene>
<dbReference type="EMBL" id="SPUK01000008">
    <property type="protein sequence ID" value="TQV95121.1"/>
    <property type="molecule type" value="Genomic_DNA"/>
</dbReference>
<dbReference type="PANTHER" id="PTHR31001">
    <property type="entry name" value="UNCHARACTERIZED TRANSCRIPTIONAL REGULATORY PROTEIN"/>
    <property type="match status" value="1"/>
</dbReference>
<evidence type="ECO:0000313" key="6">
    <source>
        <dbReference type="Proteomes" id="UP000315783"/>
    </source>
</evidence>
<accession>A0A545V078</accession>
<reference evidence="5 6" key="1">
    <citation type="journal article" date="2019" name="Appl. Microbiol. Biotechnol.">
        <title>Genome sequence of Isaria javanica and comparative genome analysis insights into family S53 peptidase evolution in fungal entomopathogens.</title>
        <authorList>
            <person name="Lin R."/>
            <person name="Zhang X."/>
            <person name="Xin B."/>
            <person name="Zou M."/>
            <person name="Gao Y."/>
            <person name="Qin F."/>
            <person name="Hu Q."/>
            <person name="Xie B."/>
            <person name="Cheng X."/>
        </authorList>
    </citation>
    <scope>NUCLEOTIDE SEQUENCE [LARGE SCALE GENOMIC DNA]</scope>
    <source>
        <strain evidence="5 6">IJ1G</strain>
    </source>
</reference>
<evidence type="ECO:0000256" key="1">
    <source>
        <dbReference type="ARBA" id="ARBA00004123"/>
    </source>
</evidence>
<proteinExistence type="predicted"/>
<sequence>MLNTNTRAEFSQATPEAAKLWTLFRERVDPTTKLSFPWTLERLQSAVTDPDLYKELTSGERALSAASCYFAVVSLAKDECLAEFGISKTNMLASYRHHCEQALLHVNILAINDLDSLKALCLYVKASVDMVSSQSLWSLMGLVCRSAELLGVHRDGELLRLGAIETEERRRLWWQIQHIDLIMAVKNGSTPLTFTCDWDSKLPLNVEDDELSPDHTMLEEKPGMTAFSYTLFTCWIMFQQRSFRLLHQQGTVERSLLGPMTDTFISKLEKGLQTQFLQYCDPSTPIDTLLQISARAVLCALRLRRMHETRMLSEDMETATHNKYLDLCMKVLGYTITTLTQPSLKPFHWMGEVSIMWHALITLLVDLPRLTDVSRIKASWMLLSELYGAASFLKDFSLDKRRLRAAELVLAAWKACASNVVVDGIQRPGFITELETIVWQAKVTDGVLPESQISEHTANVPDAQKTFSELLDLDFADIEWSEAPQESKRAESSQAVAEKPDSAEDRKRAAADYYAAFEEFMKIKTEDFSLEAEISKGADECPKKA</sequence>
<dbReference type="SMART" id="SM00906">
    <property type="entry name" value="Fungal_trans"/>
    <property type="match status" value="1"/>
</dbReference>
<evidence type="ECO:0000313" key="5">
    <source>
        <dbReference type="EMBL" id="TQV95121.1"/>
    </source>
</evidence>
<dbReference type="Pfam" id="PF04082">
    <property type="entry name" value="Fungal_trans"/>
    <property type="match status" value="1"/>
</dbReference>
<evidence type="ECO:0000259" key="4">
    <source>
        <dbReference type="SMART" id="SM00906"/>
    </source>
</evidence>
<name>A0A545V078_9HYPO</name>
<dbReference type="InterPro" id="IPR050613">
    <property type="entry name" value="Sec_Metabolite_Reg"/>
</dbReference>
<comment type="subcellular location">
    <subcellularLocation>
        <location evidence="1">Nucleus</location>
    </subcellularLocation>
</comment>
<dbReference type="Proteomes" id="UP000315783">
    <property type="component" value="Unassembled WGS sequence"/>
</dbReference>
<dbReference type="GO" id="GO:0005634">
    <property type="term" value="C:nucleus"/>
    <property type="evidence" value="ECO:0007669"/>
    <property type="project" value="UniProtKB-SubCell"/>
</dbReference>
<dbReference type="AlphaFoldDB" id="A0A545V078"/>
<dbReference type="STRING" id="43265.A0A545V078"/>
<keyword evidence="2" id="KW-0539">Nucleus</keyword>
<feature type="compositionally biased region" description="Basic and acidic residues" evidence="3">
    <location>
        <begin position="498"/>
        <end position="508"/>
    </location>
</feature>
<feature type="domain" description="Xylanolytic transcriptional activator regulatory" evidence="4">
    <location>
        <begin position="136"/>
        <end position="209"/>
    </location>
</feature>